<dbReference type="Proteomes" id="UP000188354">
    <property type="component" value="Chromosome LG01"/>
</dbReference>
<evidence type="ECO:0000256" key="1">
    <source>
        <dbReference type="SAM" id="Phobius"/>
    </source>
</evidence>
<sequence>MTVDFCSLGHLPLTNFILLCIVLAAASTWEIRILNTPVASNSPKCVVTNTLEIHSASWHQWKNNERWKFERSIPYALLCEVAGLKEYIAANPALHQEYATIVVHSKISDGSMEDEFYDAIAGQSSSDDEESDDDLKLDKVSFFSTYNKLQK</sequence>
<reference evidence="2 3" key="1">
    <citation type="journal article" date="2017" name="Plant Biotechnol. J.">
        <title>A comprehensive draft genome sequence for lupin (Lupinus angustifolius), an emerging health food: insights into plant-microbe interactions and legume evolution.</title>
        <authorList>
            <person name="Hane J.K."/>
            <person name="Ming Y."/>
            <person name="Kamphuis L.G."/>
            <person name="Nelson M.N."/>
            <person name="Garg G."/>
            <person name="Atkins C.A."/>
            <person name="Bayer P.E."/>
            <person name="Bravo A."/>
            <person name="Bringans S."/>
            <person name="Cannon S."/>
            <person name="Edwards D."/>
            <person name="Foley R."/>
            <person name="Gao L.L."/>
            <person name="Harrison M.J."/>
            <person name="Huang W."/>
            <person name="Hurgobin B."/>
            <person name="Li S."/>
            <person name="Liu C.W."/>
            <person name="McGrath A."/>
            <person name="Morahan G."/>
            <person name="Murray J."/>
            <person name="Weller J."/>
            <person name="Jian J."/>
            <person name="Singh K.B."/>
        </authorList>
    </citation>
    <scope>NUCLEOTIDE SEQUENCE [LARGE SCALE GENOMIC DNA]</scope>
    <source>
        <strain evidence="3">cv. Tanjil</strain>
        <tissue evidence="2">Whole plant</tissue>
    </source>
</reference>
<organism evidence="2 3">
    <name type="scientific">Lupinus angustifolius</name>
    <name type="common">Narrow-leaved blue lupine</name>
    <dbReference type="NCBI Taxonomy" id="3871"/>
    <lineage>
        <taxon>Eukaryota</taxon>
        <taxon>Viridiplantae</taxon>
        <taxon>Streptophyta</taxon>
        <taxon>Embryophyta</taxon>
        <taxon>Tracheophyta</taxon>
        <taxon>Spermatophyta</taxon>
        <taxon>Magnoliopsida</taxon>
        <taxon>eudicotyledons</taxon>
        <taxon>Gunneridae</taxon>
        <taxon>Pentapetalae</taxon>
        <taxon>rosids</taxon>
        <taxon>fabids</taxon>
        <taxon>Fabales</taxon>
        <taxon>Fabaceae</taxon>
        <taxon>Papilionoideae</taxon>
        <taxon>50 kb inversion clade</taxon>
        <taxon>genistoids sensu lato</taxon>
        <taxon>core genistoids</taxon>
        <taxon>Genisteae</taxon>
        <taxon>Lupinus</taxon>
    </lineage>
</organism>
<dbReference type="Gramene" id="OIW19086">
    <property type="protein sequence ID" value="OIW19086"/>
    <property type="gene ID" value="TanjilG_06395"/>
</dbReference>
<keyword evidence="3" id="KW-1185">Reference proteome</keyword>
<evidence type="ECO:0000313" key="3">
    <source>
        <dbReference type="Proteomes" id="UP000188354"/>
    </source>
</evidence>
<feature type="transmembrane region" description="Helical" evidence="1">
    <location>
        <begin position="12"/>
        <end position="31"/>
    </location>
</feature>
<gene>
    <name evidence="2" type="ORF">TanjilG_06395</name>
</gene>
<accession>A0A4P1RW41</accession>
<dbReference type="STRING" id="3871.A0A4P1RW41"/>
<name>A0A4P1RW41_LUPAN</name>
<keyword evidence="1" id="KW-0472">Membrane</keyword>
<protein>
    <submittedName>
        <fullName evidence="2">Uncharacterized protein</fullName>
    </submittedName>
</protein>
<keyword evidence="1" id="KW-1133">Transmembrane helix</keyword>
<dbReference type="AlphaFoldDB" id="A0A4P1RW41"/>
<evidence type="ECO:0000313" key="2">
    <source>
        <dbReference type="EMBL" id="OIW19086.1"/>
    </source>
</evidence>
<keyword evidence="1" id="KW-0812">Transmembrane</keyword>
<dbReference type="EMBL" id="CM007361">
    <property type="protein sequence ID" value="OIW19086.1"/>
    <property type="molecule type" value="Genomic_DNA"/>
</dbReference>
<proteinExistence type="predicted"/>